<proteinExistence type="predicted"/>
<protein>
    <submittedName>
        <fullName evidence="1">Uncharacterized protein</fullName>
    </submittedName>
</protein>
<comment type="caution">
    <text evidence="1">The sequence shown here is derived from an EMBL/GenBank/DDBJ whole genome shotgun (WGS) entry which is preliminary data.</text>
</comment>
<dbReference type="EMBL" id="RWAH01000024">
    <property type="protein sequence ID" value="MMS78800.1"/>
    <property type="molecule type" value="Genomic_DNA"/>
</dbReference>
<name>A0A403T4S7_SALER</name>
<organism evidence="1">
    <name type="scientific">Salmonella enterica</name>
    <name type="common">Salmonella choleraesuis</name>
    <dbReference type="NCBI Taxonomy" id="28901"/>
    <lineage>
        <taxon>Bacteria</taxon>
        <taxon>Pseudomonadati</taxon>
        <taxon>Pseudomonadota</taxon>
        <taxon>Gammaproteobacteria</taxon>
        <taxon>Enterobacterales</taxon>
        <taxon>Enterobacteriaceae</taxon>
        <taxon>Salmonella</taxon>
    </lineage>
</organism>
<gene>
    <name evidence="1" type="ORF">D9O31_20275</name>
</gene>
<dbReference type="Proteomes" id="UP000839526">
    <property type="component" value="Unassembled WGS sequence"/>
</dbReference>
<reference evidence="1" key="1">
    <citation type="submission" date="2018-10" db="EMBL/GenBank/DDBJ databases">
        <authorList>
            <consortium name="PulseNet: The National Subtyping Network for Foodborne Disease Surveillance"/>
            <person name="Tarr C.L."/>
            <person name="Trees E."/>
            <person name="Katz L.S."/>
            <person name="Carleton-Romer H.A."/>
            <person name="Stroika S."/>
            <person name="Kucerova Z."/>
            <person name="Roache K.F."/>
            <person name="Sabol A.L."/>
            <person name="Besser J."/>
            <person name="Gerner-Smidt P."/>
        </authorList>
    </citation>
    <scope>NUCLEOTIDE SEQUENCE [LARGE SCALE GENOMIC DNA]</scope>
    <source>
        <strain evidence="1">PNUSAS052121</strain>
    </source>
</reference>
<dbReference type="AlphaFoldDB" id="A0A403T4S7"/>
<evidence type="ECO:0000313" key="1">
    <source>
        <dbReference type="EMBL" id="MMS78800.1"/>
    </source>
</evidence>
<sequence>MRMKRFNTSLKNTGVLFYLVLLSPGIMAETLNVQYDRGGILSLEPRVGLQAKACHSKADPMNIRVRFGPMLIGSDINVTIAINGNDYNKNYALFSSLPAVKNNAGMDLDFLVPFNVSIKGNASGTEGHYVTNAEIPKKVTYGDVVCFARNYNNIGTGRTDTQSSGGYLPILTTKMGGGNYDAFLPRRENLGACSDREDNQSEDYYWPDYHKRAKAFQDSREDGFLFKHKFYRSKKITEGTPSTTKLIFSDFSSSVSNEIHDGDFVYRFPLGSGHAAMNLSGGDFLLSLNNRNISSMTLTVSESGASEVWTWKAAVNDGNNLNLTRSLALGVTALASDNSDPYAKNLFYAKNDFYKGTLAGKGALNQAYTDYINNTVPLSLPQDSAGDINLVNTDNLIFTIGQKPNTQGYGSMTFSAYGQPLKFGPLLVGSKEVASAMQMRNACY</sequence>
<accession>A0A403T4S7</accession>